<evidence type="ECO:0000259" key="2">
    <source>
        <dbReference type="Pfam" id="PF13166"/>
    </source>
</evidence>
<sequence>MSNITLDLSNEERFETNTFTIDKNITFIFGKNGTGKTTLTNLLKDNATDYEVSVFQGFETVVSESNMLDAVILGKDNVEIDKKIAEKNAEIEKIKSDVERIEKNISEQPDDPNNLWARYEEKKTEYNNQKDKLDKFFRTAASKIKKENDPTIADTNYDKNCFEKEISIATEQSEDTINILKKTLNVEEKHAKKLPLWDLNLAICLSELNKLLCRKVIAKDVFEEFSGNKRKEEFAKMGVGIHEAGELCAFCGNELSRERLEKLRLYFSADEVEGFRKDIQEFIDGIDEVLKKLRIFDVEVTSFYPDKIGEAKDISRCLSEQRNEIEIFLNELRTNADNKLKYLYETLDSLKVQIPPSLEAIINKHNGLVEKNNSSVLSEKKEEARNKLRLHKVKLYLEEFNFATENTKCEVFKKIFSEIGCDLQRERERINVRQSDIKVLEDEIKELVRSTKNEKILADEINRKLKLYVNFELVHMQDKDEKGFYQIKCKRTGDIRNVDELSTGEKNIIAFLYFLEKLKEVKVGNSKPKLIIFDDPMNSNDDTMQYVIIEELQKLMRRVKKDDKFVLLTHNCHFYLNVKYGFDRDDGYNENTFMRLNSNGHKIKLKYIKTKKDDFKTSYEALWKDLELIYGCPMLSGGMLLNQIRRIIETFSKFNCMRSEKILSSVEGAKKMLDVNSHSIEALDAELSAQEKIDIIKMLQECFKGVNAEEHFKKHCKIEIV</sequence>
<feature type="domain" description="Protein CR006 P-loop" evidence="2">
    <location>
        <begin position="23"/>
        <end position="698"/>
    </location>
</feature>
<dbReference type="STRING" id="1262914.BN533_01843"/>
<keyword evidence="1" id="KW-0175">Coiled coil</keyword>
<protein>
    <submittedName>
        <fullName evidence="3">Cation transport ATPase</fullName>
    </submittedName>
</protein>
<dbReference type="PANTHER" id="PTHR32182:SF22">
    <property type="entry name" value="ATP-DEPENDENT ENDONUCLEASE, OLD FAMILY-RELATED"/>
    <property type="match status" value="1"/>
</dbReference>
<comment type="caution">
    <text evidence="3">The sequence shown here is derived from an EMBL/GenBank/DDBJ whole genome shotgun (WGS) entry which is preliminary data.</text>
</comment>
<dbReference type="InterPro" id="IPR027417">
    <property type="entry name" value="P-loop_NTPase"/>
</dbReference>
<evidence type="ECO:0000313" key="3">
    <source>
        <dbReference type="EMBL" id="CDB46830.1"/>
    </source>
</evidence>
<dbReference type="RefSeq" id="WP_021718743.1">
    <property type="nucleotide sequence ID" value="NZ_CAUERG010000004.1"/>
</dbReference>
<dbReference type="AlphaFoldDB" id="R6IC50"/>
<feature type="coiled-coil region" evidence="1">
    <location>
        <begin position="77"/>
        <end position="104"/>
    </location>
</feature>
<organism evidence="3">
    <name type="scientific">Phascolarctobacterium faecium</name>
    <dbReference type="NCBI Taxonomy" id="33025"/>
    <lineage>
        <taxon>Bacteria</taxon>
        <taxon>Bacillati</taxon>
        <taxon>Bacillota</taxon>
        <taxon>Negativicutes</taxon>
        <taxon>Acidaminococcales</taxon>
        <taxon>Acidaminococcaceae</taxon>
        <taxon>Phascolarctobacterium</taxon>
    </lineage>
</organism>
<name>R6IC50_9FIRM</name>
<dbReference type="InterPro" id="IPR026866">
    <property type="entry name" value="CR006_AAA"/>
</dbReference>
<reference evidence="3" key="1">
    <citation type="submission" date="2012-11" db="EMBL/GenBank/DDBJ databases">
        <title>Dependencies among metagenomic species, viruses, plasmids and units of genetic variation.</title>
        <authorList>
            <person name="Nielsen H.B."/>
            <person name="Almeida M."/>
            <person name="Juncker A.S."/>
            <person name="Rasmussen S."/>
            <person name="Li J."/>
            <person name="Sunagawa S."/>
            <person name="Plichta D."/>
            <person name="Gautier L."/>
            <person name="Le Chatelier E."/>
            <person name="Peletier E."/>
            <person name="Bonde I."/>
            <person name="Nielsen T."/>
            <person name="Manichanh C."/>
            <person name="Arumugam M."/>
            <person name="Batto J."/>
            <person name="Santos M.B.Q.D."/>
            <person name="Blom N."/>
            <person name="Borruel N."/>
            <person name="Burgdorf K.S."/>
            <person name="Boumezbeur F."/>
            <person name="Casellas F."/>
            <person name="Dore J."/>
            <person name="Guarner F."/>
            <person name="Hansen T."/>
            <person name="Hildebrand F."/>
            <person name="Kaas R.S."/>
            <person name="Kennedy S."/>
            <person name="Kristiansen K."/>
            <person name="Kultima J.R."/>
            <person name="Leonard P."/>
            <person name="Levenez F."/>
            <person name="Lund O."/>
            <person name="Moumen B."/>
            <person name="Le Paslier D."/>
            <person name="Pons N."/>
            <person name="Pedersen O."/>
            <person name="Prifti E."/>
            <person name="Qin J."/>
            <person name="Raes J."/>
            <person name="Tap J."/>
            <person name="Tims S."/>
            <person name="Ussery D.W."/>
            <person name="Yamada T."/>
            <person name="MetaHit consortium"/>
            <person name="Renault P."/>
            <person name="Sicheritz-Ponten T."/>
            <person name="Bork P."/>
            <person name="Wang J."/>
            <person name="Brunak S."/>
            <person name="Ehrlich S.D."/>
        </authorList>
    </citation>
    <scope>NUCLEOTIDE SEQUENCE [LARGE SCALE GENOMIC DNA]</scope>
</reference>
<dbReference type="HOGENOM" id="CLU_022863_0_0_9"/>
<proteinExistence type="predicted"/>
<evidence type="ECO:0000256" key="1">
    <source>
        <dbReference type="SAM" id="Coils"/>
    </source>
</evidence>
<dbReference type="GO" id="GO:0000731">
    <property type="term" value="P:DNA synthesis involved in DNA repair"/>
    <property type="evidence" value="ECO:0007669"/>
    <property type="project" value="TreeGrafter"/>
</dbReference>
<dbReference type="Pfam" id="PF13166">
    <property type="entry name" value="AAA_13"/>
    <property type="match status" value="1"/>
</dbReference>
<dbReference type="eggNOG" id="COG4694">
    <property type="taxonomic scope" value="Bacteria"/>
</dbReference>
<dbReference type="EMBL" id="CBDS010000100">
    <property type="protein sequence ID" value="CDB46830.1"/>
    <property type="molecule type" value="Genomic_DNA"/>
</dbReference>
<accession>R6IC50</accession>
<gene>
    <name evidence="3" type="ORF">BN533_01843</name>
</gene>
<dbReference type="GO" id="GO:0006302">
    <property type="term" value="P:double-strand break repair"/>
    <property type="evidence" value="ECO:0007669"/>
    <property type="project" value="TreeGrafter"/>
</dbReference>
<dbReference type="PANTHER" id="PTHR32182">
    <property type="entry name" value="DNA REPLICATION AND REPAIR PROTEIN RECF"/>
    <property type="match status" value="1"/>
</dbReference>
<dbReference type="SUPFAM" id="SSF52540">
    <property type="entry name" value="P-loop containing nucleoside triphosphate hydrolases"/>
    <property type="match status" value="1"/>
</dbReference>
<dbReference type="Gene3D" id="3.40.50.300">
    <property type="entry name" value="P-loop containing nucleotide triphosphate hydrolases"/>
    <property type="match status" value="1"/>
</dbReference>